<name>A0A9W8UBD6_9HYPO</name>
<gene>
    <name evidence="2" type="ORF">NW766_002824</name>
</gene>
<evidence type="ECO:0000313" key="3">
    <source>
        <dbReference type="Proteomes" id="UP001152130"/>
    </source>
</evidence>
<evidence type="ECO:0000256" key="1">
    <source>
        <dbReference type="SAM" id="MobiDB-lite"/>
    </source>
</evidence>
<accession>A0A9W8UBD6</accession>
<dbReference type="Proteomes" id="UP001152130">
    <property type="component" value="Unassembled WGS sequence"/>
</dbReference>
<protein>
    <submittedName>
        <fullName evidence="2">Uncharacterized protein</fullName>
    </submittedName>
</protein>
<organism evidence="2 3">
    <name type="scientific">Fusarium irregulare</name>
    <dbReference type="NCBI Taxonomy" id="2494466"/>
    <lineage>
        <taxon>Eukaryota</taxon>
        <taxon>Fungi</taxon>
        <taxon>Dikarya</taxon>
        <taxon>Ascomycota</taxon>
        <taxon>Pezizomycotina</taxon>
        <taxon>Sordariomycetes</taxon>
        <taxon>Hypocreomycetidae</taxon>
        <taxon>Hypocreales</taxon>
        <taxon>Nectriaceae</taxon>
        <taxon>Fusarium</taxon>
        <taxon>Fusarium incarnatum-equiseti species complex</taxon>
    </lineage>
</organism>
<sequence>MSKQPNKTEWTQDAKARIMSSEAKSGNNPEFAKFAQAETDKTLATKQTEAKAAQGGQEKK</sequence>
<evidence type="ECO:0000313" key="2">
    <source>
        <dbReference type="EMBL" id="KAJ4019123.1"/>
    </source>
</evidence>
<reference evidence="2" key="1">
    <citation type="submission" date="2022-10" db="EMBL/GenBank/DDBJ databases">
        <title>Fusarium specimens isolated from Avocado Roots.</title>
        <authorList>
            <person name="Stajich J."/>
            <person name="Roper C."/>
            <person name="Heimlech-Rivalta G."/>
        </authorList>
    </citation>
    <scope>NUCLEOTIDE SEQUENCE</scope>
    <source>
        <strain evidence="2">CF00143</strain>
    </source>
</reference>
<keyword evidence="3" id="KW-1185">Reference proteome</keyword>
<proteinExistence type="predicted"/>
<dbReference type="EMBL" id="JAPDHF010000004">
    <property type="protein sequence ID" value="KAJ4019123.1"/>
    <property type="molecule type" value="Genomic_DNA"/>
</dbReference>
<dbReference type="OrthoDB" id="5080496at2759"/>
<comment type="caution">
    <text evidence="2">The sequence shown here is derived from an EMBL/GenBank/DDBJ whole genome shotgun (WGS) entry which is preliminary data.</text>
</comment>
<dbReference type="AlphaFoldDB" id="A0A9W8UBD6"/>
<feature type="region of interest" description="Disordered" evidence="1">
    <location>
        <begin position="19"/>
        <end position="60"/>
    </location>
</feature>